<evidence type="ECO:0000313" key="4">
    <source>
        <dbReference type="Proteomes" id="UP001240236"/>
    </source>
</evidence>
<dbReference type="InterPro" id="IPR050922">
    <property type="entry name" value="LytR/CpsA/Psr_CW_biosynth"/>
</dbReference>
<dbReference type="AlphaFoldDB" id="A0AAE3VW73"/>
<comment type="caution">
    <text evidence="3">The sequence shown here is derived from an EMBL/GenBank/DDBJ whole genome shotgun (WGS) entry which is preliminary data.</text>
</comment>
<dbReference type="Pfam" id="PF03816">
    <property type="entry name" value="LytR_cpsA_psr"/>
    <property type="match status" value="1"/>
</dbReference>
<dbReference type="RefSeq" id="WP_307236526.1">
    <property type="nucleotide sequence ID" value="NZ_JAUSUZ010000001.1"/>
</dbReference>
<proteinExistence type="inferred from homology"/>
<dbReference type="Proteomes" id="UP001240236">
    <property type="component" value="Unassembled WGS sequence"/>
</dbReference>
<organism evidence="3 4">
    <name type="scientific">Catenuloplanes indicus</name>
    <dbReference type="NCBI Taxonomy" id="137267"/>
    <lineage>
        <taxon>Bacteria</taxon>
        <taxon>Bacillati</taxon>
        <taxon>Actinomycetota</taxon>
        <taxon>Actinomycetes</taxon>
        <taxon>Micromonosporales</taxon>
        <taxon>Micromonosporaceae</taxon>
        <taxon>Catenuloplanes</taxon>
    </lineage>
</organism>
<dbReference type="PANTHER" id="PTHR33392">
    <property type="entry name" value="POLYISOPRENYL-TEICHOIC ACID--PEPTIDOGLYCAN TEICHOIC ACID TRANSFERASE TAGU"/>
    <property type="match status" value="1"/>
</dbReference>
<gene>
    <name evidence="3" type="ORF">J2S42_001474</name>
</gene>
<evidence type="ECO:0000259" key="2">
    <source>
        <dbReference type="Pfam" id="PF03816"/>
    </source>
</evidence>
<accession>A0AAE3VW73</accession>
<dbReference type="InterPro" id="IPR004474">
    <property type="entry name" value="LytR_CpsA_psr"/>
</dbReference>
<evidence type="ECO:0000256" key="1">
    <source>
        <dbReference type="ARBA" id="ARBA00006068"/>
    </source>
</evidence>
<evidence type="ECO:0000313" key="3">
    <source>
        <dbReference type="EMBL" id="MDQ0364805.1"/>
    </source>
</evidence>
<comment type="similarity">
    <text evidence="1">Belongs to the LytR/CpsA/Psr (LCP) family.</text>
</comment>
<protein>
    <submittedName>
        <fullName evidence="3">LCP family protein required for cell wall assembly</fullName>
    </submittedName>
</protein>
<keyword evidence="4" id="KW-1185">Reference proteome</keyword>
<name>A0AAE3VW73_9ACTN</name>
<feature type="domain" description="Cell envelope-related transcriptional attenuator" evidence="2">
    <location>
        <begin position="90"/>
        <end position="279"/>
    </location>
</feature>
<dbReference type="Gene3D" id="3.40.630.190">
    <property type="entry name" value="LCP protein"/>
    <property type="match status" value="1"/>
</dbReference>
<sequence length="390" mass="41371">MAFGRKIPFWARIVLILAAVLVVASAGTVIGARVLINQATESIPQTTLIEGDARAPKREPGEAIDGAINLLLVGIDARADGGGSDGDSVRSDTIIILHIPETHDKAYLISIPRDWLVDVPAYPKNNFAGLSDKVNTAFSAGYAGGGDRLTKLGRGMELLATTLNKATGIQFNGAAIIDFNGFASVIHALGGVEMCVAEPAESAHLGVDSEGKLVQGWYSEAYGIQLPYGVQPFVHRAGCRTMSSTEALDYSRIRKSLPNGDYDRQQHQQQLIKAIVEKATTRGVLTDLSRLNDLVAAAGDAFVLDTGDAAVADYVFTLRGLRADDMVLLKTNAGKTNTQIINGTYFEVLDPTSMDMLRAAKDGTLAAFLTDHPEFAAEPAPSASATAKAN</sequence>
<reference evidence="3 4" key="1">
    <citation type="submission" date="2023-07" db="EMBL/GenBank/DDBJ databases">
        <title>Sequencing the genomes of 1000 actinobacteria strains.</title>
        <authorList>
            <person name="Klenk H.-P."/>
        </authorList>
    </citation>
    <scope>NUCLEOTIDE SEQUENCE [LARGE SCALE GENOMIC DNA]</scope>
    <source>
        <strain evidence="3 4">DSM 44709</strain>
    </source>
</reference>
<dbReference type="PANTHER" id="PTHR33392:SF6">
    <property type="entry name" value="POLYISOPRENYL-TEICHOIC ACID--PEPTIDOGLYCAN TEICHOIC ACID TRANSFERASE TAGU"/>
    <property type="match status" value="1"/>
</dbReference>
<dbReference type="EMBL" id="JAUSUZ010000001">
    <property type="protein sequence ID" value="MDQ0364805.1"/>
    <property type="molecule type" value="Genomic_DNA"/>
</dbReference>